<evidence type="ECO:0000256" key="1">
    <source>
        <dbReference type="SAM" id="MobiDB-lite"/>
    </source>
</evidence>
<reference evidence="3" key="1">
    <citation type="submission" date="2021-01" db="EMBL/GenBank/DDBJ databases">
        <title>Caligus Genome Assembly.</title>
        <authorList>
            <person name="Gallardo-Escarate C."/>
        </authorList>
    </citation>
    <scope>NUCLEOTIDE SEQUENCE [LARGE SCALE GENOMIC DNA]</scope>
</reference>
<evidence type="ECO:0000313" key="2">
    <source>
        <dbReference type="EMBL" id="QQP49807.1"/>
    </source>
</evidence>
<protein>
    <submittedName>
        <fullName evidence="2">Uncharacterized protein</fullName>
    </submittedName>
</protein>
<accession>A0A7T8HH48</accession>
<sequence length="121" mass="13024">RLLILGWTKRPLGTSTTGGTSSSRTLPPGNKAKKTQSGFSLTSCFLGPPYMALQFPCPESNGLLHEGELERHACATTHTNVTSLKASIKRQPANSQPRTLPLYAKHLGAVLRSSLLLRADI</sequence>
<dbReference type="Proteomes" id="UP000595437">
    <property type="component" value="Chromosome 7"/>
</dbReference>
<feature type="compositionally biased region" description="Low complexity" evidence="1">
    <location>
        <begin position="13"/>
        <end position="29"/>
    </location>
</feature>
<dbReference type="EMBL" id="CP045896">
    <property type="protein sequence ID" value="QQP49807.1"/>
    <property type="molecule type" value="Genomic_DNA"/>
</dbReference>
<dbReference type="OrthoDB" id="9996331at2759"/>
<dbReference type="AlphaFoldDB" id="A0A7T8HH48"/>
<organism evidence="2 3">
    <name type="scientific">Caligus rogercresseyi</name>
    <name type="common">Sea louse</name>
    <dbReference type="NCBI Taxonomy" id="217165"/>
    <lineage>
        <taxon>Eukaryota</taxon>
        <taxon>Metazoa</taxon>
        <taxon>Ecdysozoa</taxon>
        <taxon>Arthropoda</taxon>
        <taxon>Crustacea</taxon>
        <taxon>Multicrustacea</taxon>
        <taxon>Hexanauplia</taxon>
        <taxon>Copepoda</taxon>
        <taxon>Siphonostomatoida</taxon>
        <taxon>Caligidae</taxon>
        <taxon>Caligus</taxon>
    </lineage>
</organism>
<proteinExistence type="predicted"/>
<keyword evidence="3" id="KW-1185">Reference proteome</keyword>
<name>A0A7T8HH48_CALRO</name>
<gene>
    <name evidence="2" type="ORF">FKW44_010599</name>
</gene>
<feature type="region of interest" description="Disordered" evidence="1">
    <location>
        <begin position="13"/>
        <end position="34"/>
    </location>
</feature>
<feature type="non-terminal residue" evidence="2">
    <location>
        <position position="1"/>
    </location>
</feature>
<evidence type="ECO:0000313" key="3">
    <source>
        <dbReference type="Proteomes" id="UP000595437"/>
    </source>
</evidence>